<evidence type="ECO:0000313" key="2">
    <source>
        <dbReference type="EMBL" id="AKJ20097.1"/>
    </source>
</evidence>
<dbReference type="EMBL" id="KP899804">
    <property type="protein sequence ID" value="AKJ19898.1"/>
    <property type="molecule type" value="Genomic_DNA"/>
</dbReference>
<evidence type="ECO:0000313" key="10">
    <source>
        <dbReference type="EMBL" id="MIT51216.1"/>
    </source>
</evidence>
<dbReference type="AlphaFoldDB" id="A0A0G3B5L6"/>
<dbReference type="EMBL" id="RSUA01000049">
    <property type="protein sequence ID" value="MIT51216.1"/>
    <property type="molecule type" value="Genomic_DNA"/>
</dbReference>
<evidence type="ECO:0000313" key="4">
    <source>
        <dbReference type="EMBL" id="HAC9692568.1"/>
    </source>
</evidence>
<dbReference type="EMBL" id="DAANFV010000021">
    <property type="protein sequence ID" value="HAC9688132.1"/>
    <property type="molecule type" value="Genomic_DNA"/>
</dbReference>
<keyword evidence="2" id="KW-0614">Plasmid</keyword>
<dbReference type="EMBL" id="KP899805">
    <property type="protein sequence ID" value="AKJ20097.1"/>
    <property type="molecule type" value="Genomic_DNA"/>
</dbReference>
<accession>A0A6C8YWP7</accession>
<evidence type="ECO:0000313" key="3">
    <source>
        <dbReference type="EMBL" id="HAC9688132.1"/>
    </source>
</evidence>
<dbReference type="EMBL" id="DAATUV010000037">
    <property type="protein sequence ID" value="HAF0198242.1"/>
    <property type="molecule type" value="Genomic_DNA"/>
</dbReference>
<evidence type="ECO:0000313" key="1">
    <source>
        <dbReference type="EMBL" id="AKJ19898.1"/>
    </source>
</evidence>
<sequence length="89" mass="9964">MPATTILSNNPVNSVFSNDNSHFTYRHIDFSIELLLSSGTDSQLEYLFLKPAAEVKIDLQRRLASGERYVTTESCDNFSEVDGCMGHDC</sequence>
<protein>
    <submittedName>
        <fullName evidence="2">Uncharacterized protein</fullName>
    </submittedName>
</protein>
<evidence type="ECO:0000313" key="5">
    <source>
        <dbReference type="EMBL" id="HAC9822421.1"/>
    </source>
</evidence>
<dbReference type="Proteomes" id="UP000885258">
    <property type="component" value="Unassembled WGS sequence"/>
</dbReference>
<name>A0A0G3B5L6_SALTM</name>
<geneLocation type="plasmid" evidence="1">
    <name>pF8475</name>
</geneLocation>
<dbReference type="EMBL" id="DAAOJG010000030">
    <property type="protein sequence ID" value="HAD3314394.1"/>
    <property type="molecule type" value="Genomic_DNA"/>
</dbReference>
<gene>
    <name evidence="10" type="ORF">AU613_20425</name>
    <name evidence="4" type="ORF">G0K70_18215</name>
    <name evidence="3" type="ORF">G0K78_21450</name>
    <name evidence="5" type="ORF">G0L07_11665</name>
    <name evidence="6" type="ORF">G0L24_19905</name>
    <name evidence="7" type="ORF">G1O83_23600</name>
    <name evidence="9" type="ORF">G9C49_004244</name>
    <name evidence="8" type="ORF">GTH89_21375</name>
</gene>
<dbReference type="EMBL" id="DAANFW010000018">
    <property type="protein sequence ID" value="HAC9692568.1"/>
    <property type="molecule type" value="Genomic_DNA"/>
</dbReference>
<reference evidence="10" key="3">
    <citation type="submission" date="2018-08" db="EMBL/GenBank/DDBJ databases">
        <authorList>
            <person name="Ashton P.M."/>
            <person name="Dallman T."/>
            <person name="Nair S."/>
            <person name="De Pinna E."/>
            <person name="Peters T."/>
            <person name="Grant K."/>
        </authorList>
    </citation>
    <scope>NUCLEOTIDE SEQUENCE [LARGE SCALE GENOMIC DNA]</scope>
    <source>
        <strain evidence="10">29290</strain>
    </source>
</reference>
<evidence type="ECO:0000313" key="8">
    <source>
        <dbReference type="EMBL" id="HAF0198242.1"/>
    </source>
</evidence>
<organism evidence="2">
    <name type="scientific">Salmonella typhimurium</name>
    <dbReference type="NCBI Taxonomy" id="90371"/>
    <lineage>
        <taxon>Bacteria</taxon>
        <taxon>Pseudomonadati</taxon>
        <taxon>Pseudomonadota</taxon>
        <taxon>Gammaproteobacteria</taxon>
        <taxon>Enterobacterales</taxon>
        <taxon>Enterobacteriaceae</taxon>
        <taxon>Salmonella</taxon>
    </lineage>
</organism>
<geneLocation type="plasmid" evidence="2">
    <name>p109/9</name>
</geneLocation>
<evidence type="ECO:0000313" key="6">
    <source>
        <dbReference type="EMBL" id="HAC9896298.1"/>
    </source>
</evidence>
<dbReference type="EMBL" id="DAANGX010000034">
    <property type="protein sequence ID" value="HAC9822421.1"/>
    <property type="molecule type" value="Genomic_DNA"/>
</dbReference>
<proteinExistence type="predicted"/>
<dbReference type="EMBL" id="DAATVE010000034">
    <property type="protein sequence ID" value="HAF0254226.1"/>
    <property type="molecule type" value="Genomic_DNA"/>
</dbReference>
<evidence type="ECO:0000313" key="7">
    <source>
        <dbReference type="EMBL" id="HAD3314394.1"/>
    </source>
</evidence>
<evidence type="ECO:0000313" key="9">
    <source>
        <dbReference type="EMBL" id="HAF0254226.1"/>
    </source>
</evidence>
<accession>A0A0G3B5L6</accession>
<reference evidence="2" key="1">
    <citation type="submission" date="2015-03" db="EMBL/GenBank/DDBJ databases">
        <title>Complete genome sequences of four Salmonella Typhimurium IncHI1 plasmids and their characteristics.</title>
        <authorList>
            <person name="Kubasova T."/>
            <person name="Matiasovicova J."/>
            <person name="Cejkova D."/>
            <person name="Sekelova Z."/>
            <person name="Polansky O."/>
            <person name="Medvecky M."/>
            <person name="Rychlik I."/>
            <person name="Juricova H."/>
        </authorList>
    </citation>
    <scope>NUCLEOTIDE SEQUENCE</scope>
    <source>
        <strain evidence="2">109/9</strain>
        <strain evidence="1">F8475</strain>
        <plasmid evidence="2">p109/9</plasmid>
        <plasmid evidence="1">pF8475</plasmid>
    </source>
</reference>
<reference evidence="5" key="4">
    <citation type="submission" date="2019-08" db="EMBL/GenBank/DDBJ databases">
        <authorList>
            <consortium name="NCBI Pathogen Detection Project"/>
        </authorList>
    </citation>
    <scope>NUCLEOTIDE SEQUENCE</scope>
    <source>
        <strain evidence="9">2011-60-876-1</strain>
        <strain evidence="8">373DRC</strain>
        <strain evidence="5">D14916</strain>
        <strain evidence="6">I32</strain>
        <strain evidence="3">S05012-15</strain>
        <strain evidence="4">S05117-15</strain>
        <strain evidence="7">Typhimurium</strain>
    </source>
</reference>
<dbReference type="EMBL" id="DAANHM010000037">
    <property type="protein sequence ID" value="HAC9896298.1"/>
    <property type="molecule type" value="Genomic_DNA"/>
</dbReference>
<dbReference type="RefSeq" id="WP_001111914.1">
    <property type="nucleotide sequence ID" value="NZ_CBDFRU010000021.1"/>
</dbReference>
<reference evidence="3" key="2">
    <citation type="journal article" date="2018" name="Genome Biol.">
        <title>SKESA: strategic k-mer extension for scrupulous assemblies.</title>
        <authorList>
            <person name="Souvorov A."/>
            <person name="Agarwala R."/>
            <person name="Lipman D.J."/>
        </authorList>
    </citation>
    <scope>NUCLEOTIDE SEQUENCE</scope>
    <source>
        <strain evidence="9">2011-60-876-1</strain>
        <strain evidence="8">373DRC</strain>
        <strain evidence="5">D14916</strain>
        <strain evidence="6">I32</strain>
        <strain evidence="3">S05012-15</strain>
        <strain evidence="4">S05117-15</strain>
        <strain evidence="7">Typhimurium</strain>
    </source>
</reference>